<gene>
    <name evidence="2" type="ORF">B7712_00930</name>
</gene>
<dbReference type="Proteomes" id="UP000193160">
    <property type="component" value="Unassembled WGS sequence"/>
</dbReference>
<evidence type="ECO:0000259" key="1">
    <source>
        <dbReference type="Pfam" id="PF14436"/>
    </source>
</evidence>
<dbReference type="AlphaFoldDB" id="A0A1X1GT01"/>
<reference evidence="2 3" key="1">
    <citation type="journal article" date="2016" name="Eur. J. Clin. Microbiol. Infect. Dis.">
        <title>Whole genome sequencing as a tool for phylogenetic analysis of clinical strains of Mitis group streptococci.</title>
        <authorList>
            <person name="Rasmussen L.H."/>
            <person name="Dargis R."/>
            <person name="Hojholt K."/>
            <person name="Christensen J.J."/>
            <person name="Skovgaard O."/>
            <person name="Justesen U.S."/>
            <person name="Rosenvinge F.S."/>
            <person name="Moser C."/>
            <person name="Lukjancenko O."/>
            <person name="Rasmussen S."/>
            <person name="Nielsen X.C."/>
        </authorList>
    </citation>
    <scope>NUCLEOTIDE SEQUENCE [LARGE SCALE GENOMIC DNA]</scope>
    <source>
        <strain evidence="2 3">B_007274_11</strain>
    </source>
</reference>
<comment type="caution">
    <text evidence="2">The sequence shown here is derived from an EMBL/GenBank/DDBJ whole genome shotgun (WGS) entry which is preliminary data.</text>
</comment>
<organism evidence="2 3">
    <name type="scientific">Streptococcus oralis subsp. oralis</name>
    <dbReference type="NCBI Taxonomy" id="1891914"/>
    <lineage>
        <taxon>Bacteria</taxon>
        <taxon>Bacillati</taxon>
        <taxon>Bacillota</taxon>
        <taxon>Bacilli</taxon>
        <taxon>Lactobacillales</taxon>
        <taxon>Streptococcaceae</taxon>
        <taxon>Streptococcus</taxon>
    </lineage>
</organism>
<dbReference type="GO" id="GO:0004519">
    <property type="term" value="F:endonuclease activity"/>
    <property type="evidence" value="ECO:0007669"/>
    <property type="project" value="InterPro"/>
</dbReference>
<evidence type="ECO:0000313" key="3">
    <source>
        <dbReference type="Proteomes" id="UP000193160"/>
    </source>
</evidence>
<feature type="domain" description="Bacterial EndoU nuclease" evidence="1">
    <location>
        <begin position="2"/>
        <end position="51"/>
    </location>
</feature>
<accession>A0A1X1GT01</accession>
<keyword evidence="3" id="KW-1185">Reference proteome</keyword>
<dbReference type="EMBL" id="NCUT01000024">
    <property type="protein sequence ID" value="ORO74161.1"/>
    <property type="molecule type" value="Genomic_DNA"/>
</dbReference>
<proteinExistence type="predicted"/>
<sequence>MSPQEVVDVINEAYSNMELMDGSRYLGTSRNGINIEMILNSEGKIITAYPQKIKKF</sequence>
<dbReference type="InterPro" id="IPR029501">
    <property type="entry name" value="EndoU_bac"/>
</dbReference>
<protein>
    <recommendedName>
        <fullName evidence="1">Bacterial EndoU nuclease domain-containing protein</fullName>
    </recommendedName>
</protein>
<evidence type="ECO:0000313" key="2">
    <source>
        <dbReference type="EMBL" id="ORO74161.1"/>
    </source>
</evidence>
<name>A0A1X1GT01_STROR</name>
<dbReference type="Pfam" id="PF14436">
    <property type="entry name" value="EndoU_bacteria"/>
    <property type="match status" value="1"/>
</dbReference>